<organism evidence="4 5">
    <name type="scientific">Chrysemys picta bellii</name>
    <name type="common">Western painted turtle</name>
    <name type="synonym">Emys bellii</name>
    <dbReference type="NCBI Taxonomy" id="8478"/>
    <lineage>
        <taxon>Eukaryota</taxon>
        <taxon>Metazoa</taxon>
        <taxon>Chordata</taxon>
        <taxon>Craniata</taxon>
        <taxon>Vertebrata</taxon>
        <taxon>Euteleostomi</taxon>
        <taxon>Archelosauria</taxon>
        <taxon>Testudinata</taxon>
        <taxon>Testudines</taxon>
        <taxon>Cryptodira</taxon>
        <taxon>Durocryptodira</taxon>
        <taxon>Testudinoidea</taxon>
        <taxon>Emydidae</taxon>
        <taxon>Chrysemys</taxon>
    </lineage>
</organism>
<dbReference type="InterPro" id="IPR011992">
    <property type="entry name" value="EF-hand-dom_pair"/>
</dbReference>
<evidence type="ECO:0000259" key="3">
    <source>
        <dbReference type="PROSITE" id="PS50222"/>
    </source>
</evidence>
<accession>A0A8C3HX10</accession>
<evidence type="ECO:0000313" key="5">
    <source>
        <dbReference type="Proteomes" id="UP000694380"/>
    </source>
</evidence>
<protein>
    <recommendedName>
        <fullName evidence="3">EF-hand domain-containing protein</fullName>
    </recommendedName>
</protein>
<dbReference type="InterPro" id="IPR002048">
    <property type="entry name" value="EF_hand_dom"/>
</dbReference>
<name>A0A8C3HX10_CHRPI</name>
<feature type="domain" description="EF-hand" evidence="3">
    <location>
        <begin position="62"/>
        <end position="87"/>
    </location>
</feature>
<dbReference type="GO" id="GO:0005509">
    <property type="term" value="F:calcium ion binding"/>
    <property type="evidence" value="ECO:0007669"/>
    <property type="project" value="InterPro"/>
</dbReference>
<evidence type="ECO:0000256" key="2">
    <source>
        <dbReference type="ARBA" id="ARBA00022837"/>
    </source>
</evidence>
<dbReference type="SUPFAM" id="SSF47473">
    <property type="entry name" value="EF-hand"/>
    <property type="match status" value="1"/>
</dbReference>
<dbReference type="Proteomes" id="UP000694380">
    <property type="component" value="Unplaced"/>
</dbReference>
<sequence>TAGEGSELEQGLCVIVDSFYRYAEGPPGAKALDQAAFQNLLSNELSHQLTVRPGYWHPKATRKLDANKDQKISFDEYWQLIAWICQVIRHRDYNE</sequence>
<proteinExistence type="predicted"/>
<dbReference type="Ensembl" id="ENSCPBT00000029398.1">
    <property type="protein sequence ID" value="ENSCPBP00000024954.1"/>
    <property type="gene ID" value="ENSCPBG00000017741.1"/>
</dbReference>
<keyword evidence="2" id="KW-0106">Calcium</keyword>
<dbReference type="PROSITE" id="PS50222">
    <property type="entry name" value="EF_HAND_2"/>
    <property type="match status" value="1"/>
</dbReference>
<dbReference type="InterPro" id="IPR013787">
    <property type="entry name" value="S100_Ca-bd_sub"/>
</dbReference>
<dbReference type="PROSITE" id="PS00018">
    <property type="entry name" value="EF_HAND_1"/>
    <property type="match status" value="1"/>
</dbReference>
<dbReference type="AlphaFoldDB" id="A0A8C3HX10"/>
<reference evidence="4" key="1">
    <citation type="submission" date="2025-08" db="UniProtKB">
        <authorList>
            <consortium name="Ensembl"/>
        </authorList>
    </citation>
    <scope>IDENTIFICATION</scope>
</reference>
<keyword evidence="1" id="KW-0479">Metal-binding</keyword>
<evidence type="ECO:0000313" key="4">
    <source>
        <dbReference type="Ensembl" id="ENSCPBP00000024954.1"/>
    </source>
</evidence>
<dbReference type="Gene3D" id="1.10.238.10">
    <property type="entry name" value="EF-hand"/>
    <property type="match status" value="1"/>
</dbReference>
<keyword evidence="5" id="KW-1185">Reference proteome</keyword>
<dbReference type="InterPro" id="IPR018247">
    <property type="entry name" value="EF_Hand_1_Ca_BS"/>
</dbReference>
<dbReference type="Pfam" id="PF01023">
    <property type="entry name" value="S_100"/>
    <property type="match status" value="1"/>
</dbReference>
<evidence type="ECO:0000256" key="1">
    <source>
        <dbReference type="ARBA" id="ARBA00022723"/>
    </source>
</evidence>
<dbReference type="GeneTree" id="ENSGT00950000185251"/>
<reference evidence="4" key="2">
    <citation type="submission" date="2025-09" db="UniProtKB">
        <authorList>
            <consortium name="Ensembl"/>
        </authorList>
    </citation>
    <scope>IDENTIFICATION</scope>
</reference>